<keyword evidence="1" id="KW-1185">Reference proteome</keyword>
<dbReference type="Proteomes" id="UP000095283">
    <property type="component" value="Unplaced"/>
</dbReference>
<reference evidence="2" key="1">
    <citation type="submission" date="2016-11" db="UniProtKB">
        <authorList>
            <consortium name="WormBaseParasite"/>
        </authorList>
    </citation>
    <scope>IDENTIFICATION</scope>
</reference>
<organism evidence="1 2">
    <name type="scientific">Heterorhabditis bacteriophora</name>
    <name type="common">Entomopathogenic nematode worm</name>
    <dbReference type="NCBI Taxonomy" id="37862"/>
    <lineage>
        <taxon>Eukaryota</taxon>
        <taxon>Metazoa</taxon>
        <taxon>Ecdysozoa</taxon>
        <taxon>Nematoda</taxon>
        <taxon>Chromadorea</taxon>
        <taxon>Rhabditida</taxon>
        <taxon>Rhabditina</taxon>
        <taxon>Rhabditomorpha</taxon>
        <taxon>Strongyloidea</taxon>
        <taxon>Heterorhabditidae</taxon>
        <taxon>Heterorhabditis</taxon>
    </lineage>
</organism>
<dbReference type="AlphaFoldDB" id="A0A1I7X556"/>
<evidence type="ECO:0000313" key="2">
    <source>
        <dbReference type="WBParaSite" id="Hba_12526"/>
    </source>
</evidence>
<dbReference type="WBParaSite" id="Hba_12526">
    <property type="protein sequence ID" value="Hba_12526"/>
    <property type="gene ID" value="Hba_12526"/>
</dbReference>
<name>A0A1I7X556_HETBA</name>
<evidence type="ECO:0000313" key="1">
    <source>
        <dbReference type="Proteomes" id="UP000095283"/>
    </source>
</evidence>
<proteinExistence type="predicted"/>
<protein>
    <submittedName>
        <fullName evidence="2">C2H2-type domain-containing protein</fullName>
    </submittedName>
</protein>
<accession>A0A1I7X556</accession>
<sequence length="307" mass="35190">MSLGYPDLLATVCDSVGIGMANCASPSSHFQYGFYHNPNIENIEKIKHDRTLPQSSFMYYQEQQNNQMNNNQIKNECLRKDLLIINKCIIPKHLSLNGHRMSTYPLPPTQAPLVFYQDHVNSDLNHGYYPYQSNENLPEIESLMRTINEDPDFFQNGSTPFSPVVQQSLHARSQEEYTINQDSPYMDFFQQSPMSASSPCIGLAPFNEPSVTQNLPSVNLMKSLDHTYFENQEQYRHRYSFCDQATSVVIAPPICSQNEATTTSSKDHTIRKLLQTKKKEYRLYLAIPTLFAPPAKLEQHLYGEETT</sequence>